<evidence type="ECO:0000256" key="5">
    <source>
        <dbReference type="ARBA" id="ARBA00022692"/>
    </source>
</evidence>
<evidence type="ECO:0000256" key="11">
    <source>
        <dbReference type="ARBA" id="ARBA00023316"/>
    </source>
</evidence>
<evidence type="ECO:0000256" key="8">
    <source>
        <dbReference type="ARBA" id="ARBA00022989"/>
    </source>
</evidence>
<comment type="pathway">
    <text evidence="12">Cell wall biogenesis; peptidoglycan biosynthesis.</text>
</comment>
<dbReference type="Pfam" id="PF00953">
    <property type="entry name" value="Glycos_transf_4"/>
    <property type="match status" value="1"/>
</dbReference>
<evidence type="ECO:0000256" key="6">
    <source>
        <dbReference type="ARBA" id="ARBA00022960"/>
    </source>
</evidence>
<dbReference type="InterPro" id="IPR018480">
    <property type="entry name" value="PNAcMuramoyl-5peptid_Trfase_CS"/>
</dbReference>
<dbReference type="PROSITE" id="PS01347">
    <property type="entry name" value="MRAY_1"/>
    <property type="match status" value="1"/>
</dbReference>
<dbReference type="PANTHER" id="PTHR22926">
    <property type="entry name" value="PHOSPHO-N-ACETYLMURAMOYL-PENTAPEPTIDE-TRANSFERASE"/>
    <property type="match status" value="1"/>
</dbReference>
<dbReference type="CDD" id="cd06852">
    <property type="entry name" value="GT_MraY"/>
    <property type="match status" value="1"/>
</dbReference>
<feature type="binding site" evidence="14">
    <location>
        <position position="290"/>
    </location>
    <ligand>
        <name>Mg(2+)</name>
        <dbReference type="ChEBI" id="CHEBI:18420"/>
    </ligand>
</feature>
<dbReference type="GO" id="GO:0046872">
    <property type="term" value="F:metal ion binding"/>
    <property type="evidence" value="ECO:0007669"/>
    <property type="project" value="UniProtKB-KW"/>
</dbReference>
<dbReference type="NCBIfam" id="TIGR00445">
    <property type="entry name" value="mraY"/>
    <property type="match status" value="1"/>
</dbReference>
<feature type="transmembrane region" description="Helical" evidence="12">
    <location>
        <begin position="367"/>
        <end position="386"/>
    </location>
</feature>
<keyword evidence="12" id="KW-1003">Cell membrane</keyword>
<keyword evidence="6 12" id="KW-0133">Cell shape</keyword>
<evidence type="ECO:0000256" key="2">
    <source>
        <dbReference type="ARBA" id="ARBA00005583"/>
    </source>
</evidence>
<dbReference type="InterPro" id="IPR003524">
    <property type="entry name" value="PNAcMuramoyl-5peptid_Trfase"/>
</dbReference>
<keyword evidence="3 12" id="KW-0132">Cell division</keyword>
<dbReference type="InterPro" id="IPR000715">
    <property type="entry name" value="Glycosyl_transferase_4"/>
</dbReference>
<evidence type="ECO:0000256" key="7">
    <source>
        <dbReference type="ARBA" id="ARBA00022984"/>
    </source>
</evidence>
<comment type="cofactor">
    <cofactor evidence="12 14">
        <name>Mg(2+)</name>
        <dbReference type="ChEBI" id="CHEBI:18420"/>
    </cofactor>
</comment>
<comment type="subcellular location">
    <subcellularLocation>
        <location evidence="12">Cell membrane</location>
        <topology evidence="12">Multi-pass membrane protein</topology>
    </subcellularLocation>
    <subcellularLocation>
        <location evidence="1">Membrane</location>
        <topology evidence="1">Multi-pass membrane protein</topology>
    </subcellularLocation>
</comment>
<protein>
    <recommendedName>
        <fullName evidence="12 13">Phospho-N-acetylmuramoyl-pentapeptide-transferase</fullName>
        <ecNumber evidence="12 13">2.7.8.13</ecNumber>
    </recommendedName>
    <alternativeName>
        <fullName evidence="12">UDP-MurNAc-pentapeptide phosphotransferase</fullName>
    </alternativeName>
</protein>
<comment type="catalytic activity">
    <reaction evidence="12">
        <text>UDP-N-acetyl-alpha-D-muramoyl-L-alanyl-gamma-D-glutamyl-meso-2,6-diaminopimeloyl-D-alanyl-D-alanine + di-trans,octa-cis-undecaprenyl phosphate = di-trans,octa-cis-undecaprenyl diphospho-N-acetyl-alpha-D-muramoyl-L-alanyl-D-glutamyl-meso-2,6-diaminopimeloyl-D-alanyl-D-alanine + UMP</text>
        <dbReference type="Rhea" id="RHEA:28386"/>
        <dbReference type="ChEBI" id="CHEBI:57865"/>
        <dbReference type="ChEBI" id="CHEBI:60392"/>
        <dbReference type="ChEBI" id="CHEBI:61386"/>
        <dbReference type="ChEBI" id="CHEBI:61387"/>
        <dbReference type="EC" id="2.7.8.13"/>
    </reaction>
</comment>
<keyword evidence="8 12" id="KW-1133">Transmembrane helix</keyword>
<keyword evidence="11 12" id="KW-0961">Cell wall biogenesis/degradation</keyword>
<keyword evidence="10 12" id="KW-0131">Cell cycle</keyword>
<keyword evidence="9 12" id="KW-0472">Membrane</keyword>
<dbReference type="GO" id="GO:0008360">
    <property type="term" value="P:regulation of cell shape"/>
    <property type="evidence" value="ECO:0007669"/>
    <property type="project" value="UniProtKB-KW"/>
</dbReference>
<feature type="binding site" evidence="14">
    <location>
        <position position="215"/>
    </location>
    <ligand>
        <name>Mg(2+)</name>
        <dbReference type="ChEBI" id="CHEBI:18420"/>
    </ligand>
</feature>
<dbReference type="GO" id="GO:0005886">
    <property type="term" value="C:plasma membrane"/>
    <property type="evidence" value="ECO:0007669"/>
    <property type="project" value="UniProtKB-SubCell"/>
</dbReference>
<evidence type="ECO:0000256" key="4">
    <source>
        <dbReference type="ARBA" id="ARBA00022679"/>
    </source>
</evidence>
<evidence type="ECO:0000256" key="13">
    <source>
        <dbReference type="NCBIfam" id="TIGR00445"/>
    </source>
</evidence>
<organism evidence="15 16">
    <name type="scientific">Undibacterium fentianense</name>
    <dbReference type="NCBI Taxonomy" id="2828728"/>
    <lineage>
        <taxon>Bacteria</taxon>
        <taxon>Pseudomonadati</taxon>
        <taxon>Pseudomonadota</taxon>
        <taxon>Betaproteobacteria</taxon>
        <taxon>Burkholderiales</taxon>
        <taxon>Oxalobacteraceae</taxon>
        <taxon>Undibacterium</taxon>
    </lineage>
</organism>
<feature type="transmembrane region" description="Helical" evidence="12">
    <location>
        <begin position="194"/>
        <end position="216"/>
    </location>
</feature>
<dbReference type="AlphaFoldDB" id="A0A941DZE2"/>
<keyword evidence="16" id="KW-1185">Reference proteome</keyword>
<feature type="transmembrane region" description="Helical" evidence="12">
    <location>
        <begin position="134"/>
        <end position="154"/>
    </location>
</feature>
<evidence type="ECO:0000256" key="10">
    <source>
        <dbReference type="ARBA" id="ARBA00023306"/>
    </source>
</evidence>
<gene>
    <name evidence="12" type="primary">mraY</name>
    <name evidence="15" type="ORF">KDM90_06355</name>
</gene>
<dbReference type="GO" id="GO:0009252">
    <property type="term" value="P:peptidoglycan biosynthetic process"/>
    <property type="evidence" value="ECO:0007669"/>
    <property type="project" value="UniProtKB-UniRule"/>
</dbReference>
<feature type="transmembrane region" description="Helical" evidence="12">
    <location>
        <begin position="96"/>
        <end position="114"/>
    </location>
</feature>
<feature type="transmembrane region" description="Helical" evidence="12">
    <location>
        <begin position="286"/>
        <end position="307"/>
    </location>
</feature>
<reference evidence="15" key="1">
    <citation type="submission" date="2021-04" db="EMBL/GenBank/DDBJ databases">
        <title>novel species isolated from subtropical streams in China.</title>
        <authorList>
            <person name="Lu H."/>
        </authorList>
    </citation>
    <scope>NUCLEOTIDE SEQUENCE</scope>
    <source>
        <strain evidence="15">FT137W</strain>
    </source>
</reference>
<keyword evidence="12 14" id="KW-0460">Magnesium</keyword>
<keyword evidence="5 12" id="KW-0812">Transmembrane</keyword>
<evidence type="ECO:0000256" key="9">
    <source>
        <dbReference type="ARBA" id="ARBA00023136"/>
    </source>
</evidence>
<dbReference type="PROSITE" id="PS01348">
    <property type="entry name" value="MRAY_2"/>
    <property type="match status" value="1"/>
</dbReference>
<comment type="function">
    <text evidence="12">Catalyzes the initial step of the lipid cycle reactions in the biosynthesis of the cell wall peptidoglycan: transfers peptidoglycan precursor phospho-MurNAc-pentapeptide from UDP-MurNAc-pentapeptide onto the lipid carrier undecaprenyl phosphate, yielding undecaprenyl-pyrophosphoryl-MurNAc-pentapeptide, known as lipid I.</text>
</comment>
<evidence type="ECO:0000256" key="14">
    <source>
        <dbReference type="PIRSR" id="PIRSR600715-1"/>
    </source>
</evidence>
<dbReference type="EMBL" id="JAGSPJ010000002">
    <property type="protein sequence ID" value="MBR7799615.1"/>
    <property type="molecule type" value="Genomic_DNA"/>
</dbReference>
<dbReference type="PANTHER" id="PTHR22926:SF5">
    <property type="entry name" value="PHOSPHO-N-ACETYLMURAMOYL-PENTAPEPTIDE-TRANSFERASE HOMOLOG"/>
    <property type="match status" value="1"/>
</dbReference>
<proteinExistence type="inferred from homology"/>
<feature type="transmembrane region" description="Helical" evidence="12">
    <location>
        <begin position="262"/>
        <end position="279"/>
    </location>
</feature>
<dbReference type="EC" id="2.7.8.13" evidence="12 13"/>
<feature type="transmembrane region" description="Helical" evidence="12">
    <location>
        <begin position="223"/>
        <end position="242"/>
    </location>
</feature>
<evidence type="ECO:0000256" key="1">
    <source>
        <dbReference type="ARBA" id="ARBA00004141"/>
    </source>
</evidence>
<comment type="caution">
    <text evidence="15">The sequence shown here is derived from an EMBL/GenBank/DDBJ whole genome shotgun (WGS) entry which is preliminary data.</text>
</comment>
<evidence type="ECO:0000313" key="16">
    <source>
        <dbReference type="Proteomes" id="UP000678545"/>
    </source>
</evidence>
<feature type="transmembrane region" description="Helical" evidence="12">
    <location>
        <begin position="313"/>
        <end position="336"/>
    </location>
</feature>
<keyword evidence="4 12" id="KW-0808">Transferase</keyword>
<dbReference type="GO" id="GO:0071555">
    <property type="term" value="P:cell wall organization"/>
    <property type="evidence" value="ECO:0007669"/>
    <property type="project" value="UniProtKB-KW"/>
</dbReference>
<dbReference type="RefSeq" id="WP_212674751.1">
    <property type="nucleotide sequence ID" value="NZ_JAGSPJ010000002.1"/>
</dbReference>
<dbReference type="Proteomes" id="UP000678545">
    <property type="component" value="Unassembled WGS sequence"/>
</dbReference>
<feature type="transmembrane region" description="Helical" evidence="12">
    <location>
        <begin position="20"/>
        <end position="45"/>
    </location>
</feature>
<evidence type="ECO:0000256" key="12">
    <source>
        <dbReference type="HAMAP-Rule" id="MF_00038"/>
    </source>
</evidence>
<sequence>MLLWLAELFKQDIGFFRVFGFITFRAVFATMTAISIGLIAGPAVIRMLTRLKVGQAVRTDGPQTHLIKSGTPTMGGALVLISIGISTLLWSDLSNRFVWVVLIVTLGFGAVGWVDDYRKVVYRDPNGMASREKFFWQSLIGIVAAIYLAFSVSAPTNSKVMELFFAWVQSGLSMDLPPKADLIIPFFKTFNYPLGVWGFIALTFCVIVGTSNAVNLTDGLDGLAIMPTIMVGSALGIFAYLTGHAGYSKYLLIPFIPGAGELLIFCGAMAGAGLAFLWFNAHPAQVFMGDVGALALGGALGTIAVIVRQEVVLFIMGGIFVVETFSVMLQVTYFKFTKKRYGVGKRLFLMAPLHHHFEQKGWKETQVVVRFWIVTMLLVLLGLSSLKLR</sequence>
<feature type="transmembrane region" description="Helical" evidence="12">
    <location>
        <begin position="66"/>
        <end position="90"/>
    </location>
</feature>
<evidence type="ECO:0000313" key="15">
    <source>
        <dbReference type="EMBL" id="MBR7799615.1"/>
    </source>
</evidence>
<name>A0A941DZE2_9BURK</name>
<dbReference type="HAMAP" id="MF_00038">
    <property type="entry name" value="MraY"/>
    <property type="match status" value="1"/>
</dbReference>
<keyword evidence="7 12" id="KW-0573">Peptidoglycan synthesis</keyword>
<dbReference type="GO" id="GO:0008963">
    <property type="term" value="F:phospho-N-acetylmuramoyl-pentapeptide-transferase activity"/>
    <property type="evidence" value="ECO:0007669"/>
    <property type="project" value="UniProtKB-UniRule"/>
</dbReference>
<evidence type="ECO:0000256" key="3">
    <source>
        <dbReference type="ARBA" id="ARBA00022618"/>
    </source>
</evidence>
<comment type="similarity">
    <text evidence="2 12">Belongs to the glycosyltransferase 4 family. MraY subfamily.</text>
</comment>
<keyword evidence="12 14" id="KW-0479">Metal-binding</keyword>
<dbReference type="GO" id="GO:0051301">
    <property type="term" value="P:cell division"/>
    <property type="evidence" value="ECO:0007669"/>
    <property type="project" value="UniProtKB-KW"/>
</dbReference>
<accession>A0A941DZE2</accession>